<evidence type="ECO:0000256" key="8">
    <source>
        <dbReference type="ARBA" id="ARBA00022989"/>
    </source>
</evidence>
<sequence>MTVAGVLGAPVAMVTCFFRLTGPSGSLTDGPGNYKYKTKCTWLIEGQPNSILRLRFNHFATECSWDHLYVYDGDSIYAPLLAAFSGLIIPERYGNETVPEVVSQSGYALLHFFSDAAYNLTGFNISYRLNMCPNNCSGRGECVLGNSSASVSCQCQANWKGPACDVPYCLDDCGFPERGRCQDKTCLCQSGWQGPDCSVSVPANSSFWTREEYAEAGLARASHKAVVDQGIMWVIGGYVFNASDYPHGQSVSTLRFNLSSRSWLTLGPSATVAPRYGHSLALHEGKIYMYGGKIDSTGNVSSQLWVFHIQNQTWVLLSPQVAQEQYAVVGHSAHIVPPVQKDSSATMLVLFGHCPVYGYVNQVQEYDIAKNTWTVQNTFGALIQGGYGHSSVFDPGTRAVYIHGGYKAFSANKYGLAGDLYKYDVDKRKWTILRDSGFFRYLHTAVIVSGSMLVFGGNTHNDTSMSHGAKCFSSDFLAYNLACDQWSALPRPDLYHDINRFGHSAVLSDNVMYVFGGFNSLLLSDVLAYSSPSCTAFSSQAACAQAWPGILCLWNSSLEACLPWESSGPAADQRQPSALCSTRSYADNERCDQYTDCYSCTANTNGCQWCSGQCVSLGSNCTAAAGAVVEYELCPKDNPSFVCSKKTSCKSCAVDQNCQWEPRNQECISLPENVCGDSWHLVGNSCLKFITANDSYDNAKLACRSHNAVLASLTTQKKVDFVLKELQTVSRMYKTAVTPWVGLRKINVSYWCWEDMSPFTNTSLQWLPGEPSDAGFCGYLAEPASSSLKAQSCINPVNGSLCERPANHSAKPCRTPCATRSTCNECTSSSSECMWCSNMKQCVTPTPTCLLPFGQCMEWYTMASCPPENCSGYRTCGQCLDQPGCGWCTEPSNMGKGQCMEGSYRGPFQSSVPAPSSSPGQPTVPPPALNASMCPSEASFNWSFIHCPACQCNGHSKCVNESVCERCDNLTSGRHCESCISGFYGDPTNGGSCQPCKCNGHASMCNPNNGKCFCTTKGIKGDRCQLCEVENRYQGNPLKGTCYSCCFLLFPQPNRDLDMFINASKNFNLNVTWATSFTAGTQTGEEIPIISRSNIREFKDSFSNENFDFRNSPNITFFVYVSNFTWPIKIQIAFSQHSNFMDLVQFFVTFFSRSAVFHPRGLGAEWLRVRHIHLGSLERMQNGSGAKVRLLLPVAAPGGRRRLEDQTELLGVTATGGNHAAVGAGLLLAASVVHEDKEAVWLAAPLVAPEQMVESGWLGPRNHSDSELPLEVVQVRSAANQLLREMQQMASRPFATINVAVETEEEPPDLIGGNVKSPPHADEPLMTADPLAERRRPAGIARRERVFAAADGGETVLSGGPKVGTSRCREQQLYLRASVCVLLTLTQTGSHASFTHLTTGVFALLPQAVPKPIALEPCFGNKAAVLSIFVRLPRGAGGIPPPGQSGLAVASALVDVSQQMCVGYKEKSGGLRSRKHQPAVQPSTCI</sequence>
<feature type="disulfide bond" evidence="14">
    <location>
        <begin position="967"/>
        <end position="976"/>
    </location>
</feature>
<dbReference type="EMBL" id="CAAE01014634">
    <property type="protein sequence ID" value="CAG01262.1"/>
    <property type="molecule type" value="Genomic_DNA"/>
</dbReference>
<gene>
    <name evidence="20" type="ORF">GSTENG00019974001</name>
</gene>
<evidence type="ECO:0000256" key="5">
    <source>
        <dbReference type="ARBA" id="ARBA00022729"/>
    </source>
</evidence>
<dbReference type="InterPro" id="IPR051568">
    <property type="entry name" value="LZTR1/Attractin"/>
</dbReference>
<keyword evidence="3 13" id="KW-0245">EGF-like domain</keyword>
<dbReference type="SMART" id="SM00181">
    <property type="entry name" value="EGF"/>
    <property type="match status" value="3"/>
</dbReference>
<dbReference type="SMART" id="SM00180">
    <property type="entry name" value="EGF_Lam"/>
    <property type="match status" value="2"/>
</dbReference>
<dbReference type="InterPro" id="IPR056863">
    <property type="entry name" value="LMN_ATRN_NET-like_EGF"/>
</dbReference>
<dbReference type="SUPFAM" id="SSF56436">
    <property type="entry name" value="C-type lectin-like"/>
    <property type="match status" value="1"/>
</dbReference>
<dbReference type="PANTHER" id="PTHR46376">
    <property type="entry name" value="LEUCINE-ZIPPER-LIKE TRANSCRIPTIONAL REGULATOR 1"/>
    <property type="match status" value="1"/>
</dbReference>
<dbReference type="SUPFAM" id="SSF49854">
    <property type="entry name" value="Spermadhesin, CUB domain"/>
    <property type="match status" value="1"/>
</dbReference>
<dbReference type="InterPro" id="IPR016187">
    <property type="entry name" value="CTDL_fold"/>
</dbReference>
<keyword evidence="4" id="KW-0812">Transmembrane</keyword>
<dbReference type="PROSITE" id="PS50027">
    <property type="entry name" value="EGF_LAM_2"/>
    <property type="match status" value="1"/>
</dbReference>
<protein>
    <submittedName>
        <fullName evidence="20">(spotted green pufferfish) hypothetical protein</fullName>
    </submittedName>
</protein>
<dbReference type="InterPro" id="IPR002049">
    <property type="entry name" value="LE_dom"/>
</dbReference>
<evidence type="ECO:0000313" key="20">
    <source>
        <dbReference type="EMBL" id="CAG01262.1"/>
    </source>
</evidence>
<reference evidence="20" key="2">
    <citation type="submission" date="2004-02" db="EMBL/GenBank/DDBJ databases">
        <authorList>
            <consortium name="Genoscope"/>
            <consortium name="Whitehead Institute Centre for Genome Research"/>
        </authorList>
    </citation>
    <scope>NUCLEOTIDE SEQUENCE</scope>
</reference>
<feature type="region of interest" description="Disordered" evidence="15">
    <location>
        <begin position="1305"/>
        <end position="1325"/>
    </location>
</feature>
<dbReference type="PROSITE" id="PS50026">
    <property type="entry name" value="EGF_3"/>
    <property type="match status" value="1"/>
</dbReference>
<dbReference type="InterPro" id="IPR015915">
    <property type="entry name" value="Kelch-typ_b-propeller"/>
</dbReference>
<feature type="domain" description="EGF-like" evidence="17">
    <location>
        <begin position="128"/>
        <end position="165"/>
    </location>
</feature>
<dbReference type="PROSITE" id="PS50041">
    <property type="entry name" value="C_TYPE_LECTIN_2"/>
    <property type="match status" value="1"/>
</dbReference>
<dbReference type="GO" id="GO:0030246">
    <property type="term" value="F:carbohydrate binding"/>
    <property type="evidence" value="ECO:0007669"/>
    <property type="project" value="UniProtKB-KW"/>
</dbReference>
<dbReference type="SUPFAM" id="SSF57196">
    <property type="entry name" value="EGF/Laminin"/>
    <property type="match status" value="1"/>
</dbReference>
<dbReference type="Pfam" id="PF24981">
    <property type="entry name" value="Beta-prop_ATRN-LZTR1"/>
    <property type="match status" value="1"/>
</dbReference>
<comment type="caution">
    <text evidence="20">The sequence shown here is derived from an EMBL/GenBank/DDBJ whole genome shotgun (WGS) entry which is preliminary data.</text>
</comment>
<evidence type="ECO:0000256" key="15">
    <source>
        <dbReference type="SAM" id="MobiDB-lite"/>
    </source>
</evidence>
<dbReference type="KEGG" id="tng:GSTEN00019974G001"/>
<evidence type="ECO:0000256" key="1">
    <source>
        <dbReference type="ARBA" id="ARBA00004167"/>
    </source>
</evidence>
<keyword evidence="10 13" id="KW-1015">Disulfide bond</keyword>
<dbReference type="InterPro" id="IPR002165">
    <property type="entry name" value="Plexin_repeat"/>
</dbReference>
<dbReference type="PANTHER" id="PTHR46376:SF3">
    <property type="entry name" value="ATTRACTIN"/>
    <property type="match status" value="1"/>
</dbReference>
<dbReference type="Pfam" id="PF24973">
    <property type="entry name" value="EGF_LMN_ATRN"/>
    <property type="match status" value="1"/>
</dbReference>
<feature type="non-terminal residue" evidence="20">
    <location>
        <position position="1"/>
    </location>
</feature>
<evidence type="ECO:0000256" key="4">
    <source>
        <dbReference type="ARBA" id="ARBA00022692"/>
    </source>
</evidence>
<dbReference type="Pfam" id="PF01437">
    <property type="entry name" value="PSI"/>
    <property type="match status" value="2"/>
</dbReference>
<dbReference type="InterPro" id="IPR016201">
    <property type="entry name" value="PSI"/>
</dbReference>
<dbReference type="PROSITE" id="PS00022">
    <property type="entry name" value="EGF_1"/>
    <property type="match status" value="1"/>
</dbReference>
<organism evidence="20">
    <name type="scientific">Tetraodon nigroviridis</name>
    <name type="common">Spotted green pufferfish</name>
    <name type="synonym">Chelonodon nigroviridis</name>
    <dbReference type="NCBI Taxonomy" id="99883"/>
    <lineage>
        <taxon>Eukaryota</taxon>
        <taxon>Metazoa</taxon>
        <taxon>Chordata</taxon>
        <taxon>Craniata</taxon>
        <taxon>Vertebrata</taxon>
        <taxon>Euteleostomi</taxon>
        <taxon>Actinopterygii</taxon>
        <taxon>Neopterygii</taxon>
        <taxon>Teleostei</taxon>
        <taxon>Neoteleostei</taxon>
        <taxon>Acanthomorphata</taxon>
        <taxon>Eupercaria</taxon>
        <taxon>Tetraodontiformes</taxon>
        <taxon>Tetradontoidea</taxon>
        <taxon>Tetraodontidae</taxon>
        <taxon>Tetraodon</taxon>
    </lineage>
</organism>
<dbReference type="GO" id="GO:0005794">
    <property type="term" value="C:Golgi apparatus"/>
    <property type="evidence" value="ECO:0007669"/>
    <property type="project" value="TreeGrafter"/>
</dbReference>
<keyword evidence="7" id="KW-0677">Repeat</keyword>
<dbReference type="InterPro" id="IPR000742">
    <property type="entry name" value="EGF"/>
</dbReference>
<dbReference type="InterPro" id="IPR056737">
    <property type="entry name" value="Beta-prop_ATRN-MKLN-like"/>
</dbReference>
<evidence type="ECO:0000256" key="2">
    <source>
        <dbReference type="ARBA" id="ARBA00022441"/>
    </source>
</evidence>
<proteinExistence type="predicted"/>
<dbReference type="GO" id="GO:0016020">
    <property type="term" value="C:membrane"/>
    <property type="evidence" value="ECO:0007669"/>
    <property type="project" value="UniProtKB-SubCell"/>
</dbReference>
<dbReference type="Gene3D" id="2.60.120.290">
    <property type="entry name" value="Spermadhesin, CUB domain"/>
    <property type="match status" value="1"/>
</dbReference>
<keyword evidence="2" id="KW-0880">Kelch repeat</keyword>
<dbReference type="FunFam" id="2.120.10.80:FF:000072">
    <property type="entry name" value="Attractin"/>
    <property type="match status" value="1"/>
</dbReference>
<feature type="domain" description="C-type lectin" evidence="19">
    <location>
        <begin position="682"/>
        <end position="793"/>
    </location>
</feature>
<dbReference type="Pfam" id="PF24972">
    <property type="entry name" value="GBD_ATRN"/>
    <property type="match status" value="1"/>
</dbReference>
<dbReference type="Pfam" id="PF00431">
    <property type="entry name" value="CUB"/>
    <property type="match status" value="1"/>
</dbReference>
<dbReference type="SMART" id="SM00423">
    <property type="entry name" value="PSI"/>
    <property type="match status" value="5"/>
</dbReference>
<comment type="subcellular location">
    <subcellularLocation>
        <location evidence="1">Membrane</location>
        <topology evidence="1">Single-pass membrane protein</topology>
    </subcellularLocation>
</comment>
<evidence type="ECO:0000256" key="11">
    <source>
        <dbReference type="ARBA" id="ARBA00023180"/>
    </source>
</evidence>
<dbReference type="InterPro" id="IPR016186">
    <property type="entry name" value="C-type_lectin-like/link_sf"/>
</dbReference>
<feature type="domain" description="CUB" evidence="16">
    <location>
        <begin position="16"/>
        <end position="130"/>
    </location>
</feature>
<dbReference type="InterPro" id="IPR001304">
    <property type="entry name" value="C-type_lectin-like"/>
</dbReference>
<feature type="disulfide bond" evidence="13">
    <location>
        <begin position="155"/>
        <end position="164"/>
    </location>
</feature>
<dbReference type="Pfam" id="PF23106">
    <property type="entry name" value="EGF_Teneurin"/>
    <property type="match status" value="2"/>
</dbReference>
<dbReference type="OrthoDB" id="9998912at2759"/>
<dbReference type="InterPro" id="IPR000859">
    <property type="entry name" value="CUB_dom"/>
</dbReference>
<evidence type="ECO:0000259" key="18">
    <source>
        <dbReference type="PROSITE" id="PS50027"/>
    </source>
</evidence>
<evidence type="ECO:0000256" key="13">
    <source>
        <dbReference type="PROSITE-ProRule" id="PRU00076"/>
    </source>
</evidence>
<dbReference type="Gene3D" id="2.120.10.80">
    <property type="entry name" value="Kelch-type beta propeller"/>
    <property type="match status" value="2"/>
</dbReference>
<evidence type="ECO:0000256" key="7">
    <source>
        <dbReference type="ARBA" id="ARBA00022737"/>
    </source>
</evidence>
<comment type="caution">
    <text evidence="14">Lacks conserved residue(s) required for the propagation of feature annotation.</text>
</comment>
<evidence type="ECO:0000256" key="10">
    <source>
        <dbReference type="ARBA" id="ARBA00023157"/>
    </source>
</evidence>
<feature type="disulfide bond" evidence="14">
    <location>
        <begin position="979"/>
        <end position="993"/>
    </location>
</feature>
<evidence type="ECO:0000256" key="9">
    <source>
        <dbReference type="ARBA" id="ARBA00023136"/>
    </source>
</evidence>
<dbReference type="SUPFAM" id="SSF117281">
    <property type="entry name" value="Kelch motif"/>
    <property type="match status" value="1"/>
</dbReference>
<feature type="domain" description="Laminin EGF-like" evidence="18">
    <location>
        <begin position="950"/>
        <end position="995"/>
    </location>
</feature>
<dbReference type="SMART" id="SM00042">
    <property type="entry name" value="CUB"/>
    <property type="match status" value="1"/>
</dbReference>
<dbReference type="CDD" id="cd00055">
    <property type="entry name" value="EGF_Lam"/>
    <property type="match status" value="2"/>
</dbReference>
<keyword evidence="8" id="KW-1133">Transmembrane helix</keyword>
<dbReference type="PROSITE" id="PS01248">
    <property type="entry name" value="EGF_LAM_1"/>
    <property type="match status" value="1"/>
</dbReference>
<feature type="disulfide bond" evidence="13">
    <location>
        <begin position="132"/>
        <end position="142"/>
    </location>
</feature>
<keyword evidence="5" id="KW-0732">Signal</keyword>
<dbReference type="CDD" id="cd00041">
    <property type="entry name" value="CUB"/>
    <property type="match status" value="1"/>
</dbReference>
<dbReference type="CDD" id="cd03597">
    <property type="entry name" value="CLECT_attractin_like"/>
    <property type="match status" value="1"/>
</dbReference>
<evidence type="ECO:0000259" key="19">
    <source>
        <dbReference type="PROSITE" id="PS50041"/>
    </source>
</evidence>
<evidence type="ECO:0000256" key="3">
    <source>
        <dbReference type="ARBA" id="ARBA00022536"/>
    </source>
</evidence>
<keyword evidence="6" id="KW-0430">Lectin</keyword>
<dbReference type="InterPro" id="IPR034011">
    <property type="entry name" value="Attractin-like_CTLD"/>
</dbReference>
<keyword evidence="12 14" id="KW-0424">Laminin EGF-like domain</keyword>
<feature type="disulfide bond" evidence="13">
    <location>
        <begin position="136"/>
        <end position="153"/>
    </location>
</feature>
<keyword evidence="11" id="KW-0325">Glycoprotein</keyword>
<evidence type="ECO:0000256" key="12">
    <source>
        <dbReference type="ARBA" id="ARBA00023292"/>
    </source>
</evidence>
<evidence type="ECO:0000256" key="6">
    <source>
        <dbReference type="ARBA" id="ARBA00022734"/>
    </source>
</evidence>
<evidence type="ECO:0000259" key="16">
    <source>
        <dbReference type="PROSITE" id="PS01180"/>
    </source>
</evidence>
<evidence type="ECO:0000256" key="14">
    <source>
        <dbReference type="PROSITE-ProRule" id="PRU00460"/>
    </source>
</evidence>
<reference evidence="20" key="1">
    <citation type="journal article" date="2004" name="Nature">
        <title>Genome duplication in the teleost fish Tetraodon nigroviridis reveals the early vertebrate proto-karyotype.</title>
        <authorList>
            <person name="Jaillon O."/>
            <person name="Aury J.-M."/>
            <person name="Brunet F."/>
            <person name="Petit J.-L."/>
            <person name="Stange-Thomann N."/>
            <person name="Mauceli E."/>
            <person name="Bouneau L."/>
            <person name="Fischer C."/>
            <person name="Ozouf-Costaz C."/>
            <person name="Bernot A."/>
            <person name="Nicaud S."/>
            <person name="Jaffe D."/>
            <person name="Fisher S."/>
            <person name="Lutfalla G."/>
            <person name="Dossat C."/>
            <person name="Segurens B."/>
            <person name="Dasilva C."/>
            <person name="Salanoubat M."/>
            <person name="Levy M."/>
            <person name="Boudet N."/>
            <person name="Castellano S."/>
            <person name="Anthouard V."/>
            <person name="Jubin C."/>
            <person name="Castelli V."/>
            <person name="Katinka M."/>
            <person name="Vacherie B."/>
            <person name="Biemont C."/>
            <person name="Skalli Z."/>
            <person name="Cattolico L."/>
            <person name="Poulain J."/>
            <person name="De Berardinis V."/>
            <person name="Cruaud C."/>
            <person name="Duprat S."/>
            <person name="Brottier P."/>
            <person name="Coutanceau J.-P."/>
            <person name="Gouzy J."/>
            <person name="Parra G."/>
            <person name="Lardier G."/>
            <person name="Chapple C."/>
            <person name="McKernan K.J."/>
            <person name="McEwan P."/>
            <person name="Bosak S."/>
            <person name="Kellis M."/>
            <person name="Volff J.-N."/>
            <person name="Guigo R."/>
            <person name="Zody M.C."/>
            <person name="Mesirov J."/>
            <person name="Lindblad-Toh K."/>
            <person name="Birren B."/>
            <person name="Nusbaum C."/>
            <person name="Kahn D."/>
            <person name="Robinson-Rechavi M."/>
            <person name="Laudet V."/>
            <person name="Schachter V."/>
            <person name="Quetier F."/>
            <person name="Saurin W."/>
            <person name="Scarpelli C."/>
            <person name="Wincker P."/>
            <person name="Lander E.S."/>
            <person name="Weissenbach J."/>
            <person name="Roest Crollius H."/>
        </authorList>
    </citation>
    <scope>NUCLEOTIDE SEQUENCE [LARGE SCALE GENOMIC DNA]</scope>
</reference>
<dbReference type="SMART" id="SM00034">
    <property type="entry name" value="CLECT"/>
    <property type="match status" value="1"/>
</dbReference>
<dbReference type="FunFam" id="2.10.25.10:FF:000079">
    <property type="entry name" value="Attractin like 1"/>
    <property type="match status" value="1"/>
</dbReference>
<dbReference type="InterPro" id="IPR035914">
    <property type="entry name" value="Sperma_CUB_dom_sf"/>
</dbReference>
<dbReference type="Gene3D" id="3.10.100.10">
    <property type="entry name" value="Mannose-Binding Protein A, subunit A"/>
    <property type="match status" value="1"/>
</dbReference>
<evidence type="ECO:0000259" key="17">
    <source>
        <dbReference type="PROSITE" id="PS50026"/>
    </source>
</evidence>
<dbReference type="PROSITE" id="PS01180">
    <property type="entry name" value="CUB"/>
    <property type="match status" value="1"/>
</dbReference>
<dbReference type="InterPro" id="IPR056732">
    <property type="entry name" value="GBD_ATRN"/>
</dbReference>
<accession>Q4SDM0</accession>
<dbReference type="FunFam" id="2.60.120.290:FF:000008">
    <property type="entry name" value="Attractin like 1"/>
    <property type="match status" value="1"/>
</dbReference>
<name>Q4SDM0_TETNG</name>
<dbReference type="Gene3D" id="2.10.25.10">
    <property type="entry name" value="Laminin"/>
    <property type="match status" value="2"/>
</dbReference>
<keyword evidence="9" id="KW-0472">Membrane</keyword>